<protein>
    <recommendedName>
        <fullName evidence="1">Retrotransposon gag domain-containing protein</fullName>
    </recommendedName>
</protein>
<dbReference type="AlphaFoldDB" id="A0AAE0B2R0"/>
<keyword evidence="3" id="KW-1185">Reference proteome</keyword>
<reference evidence="2" key="1">
    <citation type="journal article" date="2023" name="Plant J.">
        <title>Genome sequences and population genomics provide insights into the demographic history, inbreeding, and mutation load of two 'living fossil' tree species of Dipteronia.</title>
        <authorList>
            <person name="Feng Y."/>
            <person name="Comes H.P."/>
            <person name="Chen J."/>
            <person name="Zhu S."/>
            <person name="Lu R."/>
            <person name="Zhang X."/>
            <person name="Li P."/>
            <person name="Qiu J."/>
            <person name="Olsen K.M."/>
            <person name="Qiu Y."/>
        </authorList>
    </citation>
    <scope>NUCLEOTIDE SEQUENCE</scope>
    <source>
        <strain evidence="2">NBL</strain>
    </source>
</reference>
<comment type="caution">
    <text evidence="2">The sequence shown here is derived from an EMBL/GenBank/DDBJ whole genome shotgun (WGS) entry which is preliminary data.</text>
</comment>
<dbReference type="PANTHER" id="PTHR33223:SF10">
    <property type="entry name" value="AMINOTRANSFERASE-LIKE PLANT MOBILE DOMAIN-CONTAINING PROTEIN"/>
    <property type="match status" value="1"/>
</dbReference>
<proteinExistence type="predicted"/>
<dbReference type="EMBL" id="JANJYJ010000001">
    <property type="protein sequence ID" value="KAK3228971.1"/>
    <property type="molecule type" value="Genomic_DNA"/>
</dbReference>
<evidence type="ECO:0000313" key="3">
    <source>
        <dbReference type="Proteomes" id="UP001281410"/>
    </source>
</evidence>
<evidence type="ECO:0000259" key="1">
    <source>
        <dbReference type="Pfam" id="PF03732"/>
    </source>
</evidence>
<feature type="domain" description="Retrotransposon gag" evidence="1">
    <location>
        <begin position="63"/>
        <end position="142"/>
    </location>
</feature>
<dbReference type="PANTHER" id="PTHR33223">
    <property type="entry name" value="CCHC-TYPE DOMAIN-CONTAINING PROTEIN"/>
    <property type="match status" value="1"/>
</dbReference>
<dbReference type="Pfam" id="PF03732">
    <property type="entry name" value="Retrotrans_gag"/>
    <property type="match status" value="1"/>
</dbReference>
<dbReference type="Proteomes" id="UP001281410">
    <property type="component" value="Unassembled WGS sequence"/>
</dbReference>
<evidence type="ECO:0000313" key="2">
    <source>
        <dbReference type="EMBL" id="KAK3228971.1"/>
    </source>
</evidence>
<dbReference type="InterPro" id="IPR005162">
    <property type="entry name" value="Retrotrans_gag_dom"/>
</dbReference>
<organism evidence="2 3">
    <name type="scientific">Dipteronia sinensis</name>
    <dbReference type="NCBI Taxonomy" id="43782"/>
    <lineage>
        <taxon>Eukaryota</taxon>
        <taxon>Viridiplantae</taxon>
        <taxon>Streptophyta</taxon>
        <taxon>Embryophyta</taxon>
        <taxon>Tracheophyta</taxon>
        <taxon>Spermatophyta</taxon>
        <taxon>Magnoliopsida</taxon>
        <taxon>eudicotyledons</taxon>
        <taxon>Gunneridae</taxon>
        <taxon>Pentapetalae</taxon>
        <taxon>rosids</taxon>
        <taxon>malvids</taxon>
        <taxon>Sapindales</taxon>
        <taxon>Sapindaceae</taxon>
        <taxon>Hippocastanoideae</taxon>
        <taxon>Acereae</taxon>
        <taxon>Dipteronia</taxon>
    </lineage>
</organism>
<name>A0AAE0B2R0_9ROSI</name>
<accession>A0AAE0B2R0</accession>
<gene>
    <name evidence="2" type="ORF">Dsin_000852</name>
</gene>
<sequence length="144" mass="16840">MKTKGRVTKSISRTCEKLAWQTAEMRANPHATLILWPDKRKCYWRKIAFRNPNYRQSGDQGFRWLDGLVGCSIRNFGELIQAFTRKFMGNIQRRKSISVISTLKQRNDEKLKDYLNRFSQEVSEVQDPNDDVAVSAFVKSLQHN</sequence>